<reference evidence="1 2" key="1">
    <citation type="submission" date="2019-05" db="EMBL/GenBank/DDBJ databases">
        <title>Another draft genome of Portunus trituberculatus and its Hox gene families provides insights of decapod evolution.</title>
        <authorList>
            <person name="Jeong J.-H."/>
            <person name="Song I."/>
            <person name="Kim S."/>
            <person name="Choi T."/>
            <person name="Kim D."/>
            <person name="Ryu S."/>
            <person name="Kim W."/>
        </authorList>
    </citation>
    <scope>NUCLEOTIDE SEQUENCE [LARGE SCALE GENOMIC DNA]</scope>
    <source>
        <tissue evidence="1">Muscle</tissue>
    </source>
</reference>
<sequence>MVPSTKSCHRLLLVPITCMFAIFFVWSAKTDIDKKESKLSAIFTRLRRPLDIFLFDNEGNETTDGYAVYTNDVQDDGVDEAFLREREKAS</sequence>
<protein>
    <submittedName>
        <fullName evidence="1">Uncharacterized protein</fullName>
    </submittedName>
</protein>
<keyword evidence="2" id="KW-1185">Reference proteome</keyword>
<dbReference type="EMBL" id="VSRR010002750">
    <property type="protein sequence ID" value="MPC33053.1"/>
    <property type="molecule type" value="Genomic_DNA"/>
</dbReference>
<evidence type="ECO:0000313" key="1">
    <source>
        <dbReference type="EMBL" id="MPC33053.1"/>
    </source>
</evidence>
<accession>A0A5B7EJ17</accession>
<gene>
    <name evidence="1" type="ORF">E2C01_026392</name>
</gene>
<dbReference type="AlphaFoldDB" id="A0A5B7EJ17"/>
<comment type="caution">
    <text evidence="1">The sequence shown here is derived from an EMBL/GenBank/DDBJ whole genome shotgun (WGS) entry which is preliminary data.</text>
</comment>
<dbReference type="Proteomes" id="UP000324222">
    <property type="component" value="Unassembled WGS sequence"/>
</dbReference>
<organism evidence="1 2">
    <name type="scientific">Portunus trituberculatus</name>
    <name type="common">Swimming crab</name>
    <name type="synonym">Neptunus trituberculatus</name>
    <dbReference type="NCBI Taxonomy" id="210409"/>
    <lineage>
        <taxon>Eukaryota</taxon>
        <taxon>Metazoa</taxon>
        <taxon>Ecdysozoa</taxon>
        <taxon>Arthropoda</taxon>
        <taxon>Crustacea</taxon>
        <taxon>Multicrustacea</taxon>
        <taxon>Malacostraca</taxon>
        <taxon>Eumalacostraca</taxon>
        <taxon>Eucarida</taxon>
        <taxon>Decapoda</taxon>
        <taxon>Pleocyemata</taxon>
        <taxon>Brachyura</taxon>
        <taxon>Eubrachyura</taxon>
        <taxon>Portunoidea</taxon>
        <taxon>Portunidae</taxon>
        <taxon>Portuninae</taxon>
        <taxon>Portunus</taxon>
    </lineage>
</organism>
<proteinExistence type="predicted"/>
<dbReference type="OrthoDB" id="2019940at2759"/>
<evidence type="ECO:0000313" key="2">
    <source>
        <dbReference type="Proteomes" id="UP000324222"/>
    </source>
</evidence>
<name>A0A5B7EJ17_PORTR</name>